<evidence type="ECO:0000259" key="2">
    <source>
        <dbReference type="SMART" id="SM00014"/>
    </source>
</evidence>
<evidence type="ECO:0000313" key="4">
    <source>
        <dbReference type="Proteomes" id="UP000179258"/>
    </source>
</evidence>
<feature type="transmembrane region" description="Helical" evidence="1">
    <location>
        <begin position="150"/>
        <end position="168"/>
    </location>
</feature>
<evidence type="ECO:0000256" key="1">
    <source>
        <dbReference type="SAM" id="Phobius"/>
    </source>
</evidence>
<dbReference type="SMART" id="SM00014">
    <property type="entry name" value="acidPPc"/>
    <property type="match status" value="1"/>
</dbReference>
<dbReference type="Pfam" id="PF01569">
    <property type="entry name" value="PAP2"/>
    <property type="match status" value="1"/>
</dbReference>
<feature type="transmembrane region" description="Helical" evidence="1">
    <location>
        <begin position="59"/>
        <end position="78"/>
    </location>
</feature>
<proteinExistence type="predicted"/>
<dbReference type="PANTHER" id="PTHR14969:SF13">
    <property type="entry name" value="AT30094P"/>
    <property type="match status" value="1"/>
</dbReference>
<evidence type="ECO:0000313" key="3">
    <source>
        <dbReference type="EMBL" id="OHA67012.1"/>
    </source>
</evidence>
<feature type="domain" description="Phosphatidic acid phosphatase type 2/haloperoxidase" evidence="2">
    <location>
        <begin position="56"/>
        <end position="165"/>
    </location>
</feature>
<accession>A0A1G2R436</accession>
<protein>
    <recommendedName>
        <fullName evidence="2">Phosphatidic acid phosphatase type 2/haloperoxidase domain-containing protein</fullName>
    </recommendedName>
</protein>
<dbReference type="PANTHER" id="PTHR14969">
    <property type="entry name" value="SPHINGOSINE-1-PHOSPHATE PHOSPHOHYDROLASE"/>
    <property type="match status" value="1"/>
</dbReference>
<sequence>MFDIDIILLQYINNFAGRYFWLDAAGIFFAEYAEYVLLGSLAIFLLVHTKKYWPMVWRAFAAAILSRFIIAEVTRFFLHRPRPFIEQNVNLLVLGENPYNSFPSGHATFYFALATVIYLYNKKLGLIFFAAAFLISLARVFAGVHWPTDILGGAVIGIACGWLVYRVFKR</sequence>
<keyword evidence="1" id="KW-0472">Membrane</keyword>
<name>A0A1G2R436_9BACT</name>
<comment type="caution">
    <text evidence="3">The sequence shown here is derived from an EMBL/GenBank/DDBJ whole genome shotgun (WGS) entry which is preliminary data.</text>
</comment>
<dbReference type="Proteomes" id="UP000179258">
    <property type="component" value="Unassembled WGS sequence"/>
</dbReference>
<dbReference type="GO" id="GO:0042392">
    <property type="term" value="F:sphingosine-1-phosphate phosphatase activity"/>
    <property type="evidence" value="ECO:0007669"/>
    <property type="project" value="TreeGrafter"/>
</dbReference>
<keyword evidence="1" id="KW-1133">Transmembrane helix</keyword>
<feature type="transmembrane region" description="Helical" evidence="1">
    <location>
        <begin position="126"/>
        <end position="144"/>
    </location>
</feature>
<gene>
    <name evidence="3" type="ORF">A3D59_01645</name>
</gene>
<feature type="transmembrane region" description="Helical" evidence="1">
    <location>
        <begin position="20"/>
        <end position="47"/>
    </location>
</feature>
<organism evidence="3 4">
    <name type="scientific">Candidatus Wildermuthbacteria bacterium RIFCSPHIGHO2_02_FULL_47_17</name>
    <dbReference type="NCBI Taxonomy" id="1802452"/>
    <lineage>
        <taxon>Bacteria</taxon>
        <taxon>Candidatus Wildermuthiibacteriota</taxon>
    </lineage>
</organism>
<feature type="transmembrane region" description="Helical" evidence="1">
    <location>
        <begin position="98"/>
        <end position="119"/>
    </location>
</feature>
<reference evidence="3 4" key="1">
    <citation type="journal article" date="2016" name="Nat. Commun.">
        <title>Thousands of microbial genomes shed light on interconnected biogeochemical processes in an aquifer system.</title>
        <authorList>
            <person name="Anantharaman K."/>
            <person name="Brown C.T."/>
            <person name="Hug L.A."/>
            <person name="Sharon I."/>
            <person name="Castelle C.J."/>
            <person name="Probst A.J."/>
            <person name="Thomas B.C."/>
            <person name="Singh A."/>
            <person name="Wilkins M.J."/>
            <person name="Karaoz U."/>
            <person name="Brodie E.L."/>
            <person name="Williams K.H."/>
            <person name="Hubbard S.S."/>
            <person name="Banfield J.F."/>
        </authorList>
    </citation>
    <scope>NUCLEOTIDE SEQUENCE [LARGE SCALE GENOMIC DNA]</scope>
</reference>
<keyword evidence="1" id="KW-0812">Transmembrane</keyword>
<dbReference type="InterPro" id="IPR000326">
    <property type="entry name" value="PAP2/HPO"/>
</dbReference>
<dbReference type="AlphaFoldDB" id="A0A1G2R436"/>
<dbReference type="Gene3D" id="1.20.144.10">
    <property type="entry name" value="Phosphatidic acid phosphatase type 2/haloperoxidase"/>
    <property type="match status" value="1"/>
</dbReference>
<dbReference type="EMBL" id="MHTX01000047">
    <property type="protein sequence ID" value="OHA67012.1"/>
    <property type="molecule type" value="Genomic_DNA"/>
</dbReference>
<dbReference type="InterPro" id="IPR036938">
    <property type="entry name" value="PAP2/HPO_sf"/>
</dbReference>
<dbReference type="SUPFAM" id="SSF48317">
    <property type="entry name" value="Acid phosphatase/Vanadium-dependent haloperoxidase"/>
    <property type="match status" value="1"/>
</dbReference>